<evidence type="ECO:0000313" key="2">
    <source>
        <dbReference type="Proteomes" id="UP000430670"/>
    </source>
</evidence>
<dbReference type="AlphaFoldDB" id="A0A6I3SH35"/>
<evidence type="ECO:0000313" key="1">
    <source>
        <dbReference type="EMBL" id="MTV48164.1"/>
    </source>
</evidence>
<name>A0A6I3SH35_HELMO</name>
<dbReference type="EMBL" id="WNKU01000002">
    <property type="protein sequence ID" value="MTV48164.1"/>
    <property type="molecule type" value="Genomic_DNA"/>
</dbReference>
<gene>
    <name evidence="1" type="ORF">GJ688_04095</name>
</gene>
<comment type="caution">
    <text evidence="1">The sequence shown here is derived from an EMBL/GenBank/DDBJ whole genome shotgun (WGS) entry which is preliminary data.</text>
</comment>
<sequence length="111" mass="13466">MVIASLQPRFKVKKDFQLLFEQMEEAKKEYNLAVERLEHAGERYREIAAAQVMICQDQLNSLIQEIKENYTEEAYWSMFREPEKNKWEKMIQQLHNLLIYGHWDRLIDGPY</sequence>
<protein>
    <submittedName>
        <fullName evidence="1">Uncharacterized protein</fullName>
    </submittedName>
</protein>
<accession>A0A6I3SH35</accession>
<keyword evidence="2" id="KW-1185">Reference proteome</keyword>
<dbReference type="RefSeq" id="WP_155475239.1">
    <property type="nucleotide sequence ID" value="NZ_WNKU01000002.1"/>
</dbReference>
<organism evidence="1 2">
    <name type="scientific">Heliobacterium mobile</name>
    <name type="common">Heliobacillus mobilis</name>
    <dbReference type="NCBI Taxonomy" id="28064"/>
    <lineage>
        <taxon>Bacteria</taxon>
        <taxon>Bacillati</taxon>
        <taxon>Bacillota</taxon>
        <taxon>Clostridia</taxon>
        <taxon>Eubacteriales</taxon>
        <taxon>Heliobacteriaceae</taxon>
        <taxon>Heliobacterium</taxon>
    </lineage>
</organism>
<proteinExistence type="predicted"/>
<reference evidence="1 2" key="1">
    <citation type="submission" date="2019-11" db="EMBL/GenBank/DDBJ databases">
        <title>Whole-genome sequence of a the green, strictly anaerobic photosynthetic bacterium Heliobacillus mobilis DSM 6151.</title>
        <authorList>
            <person name="Kyndt J.A."/>
            <person name="Meyer T.E."/>
        </authorList>
    </citation>
    <scope>NUCLEOTIDE SEQUENCE [LARGE SCALE GENOMIC DNA]</scope>
    <source>
        <strain evidence="1 2">DSM 6151</strain>
    </source>
</reference>
<dbReference type="Proteomes" id="UP000430670">
    <property type="component" value="Unassembled WGS sequence"/>
</dbReference>